<reference evidence="2 3" key="1">
    <citation type="submission" date="2020-08" db="EMBL/GenBank/DDBJ databases">
        <title>Genomic Encyclopedia of Type Strains, Phase IV (KMG-IV): sequencing the most valuable type-strain genomes for metagenomic binning, comparative biology and taxonomic classification.</title>
        <authorList>
            <person name="Goeker M."/>
        </authorList>
    </citation>
    <scope>NUCLEOTIDE SEQUENCE [LARGE SCALE GENOMIC DNA]</scope>
    <source>
        <strain evidence="2 3">DSM 2461</strain>
    </source>
</reference>
<organism evidence="2 3">
    <name type="scientific">Spirochaeta isovalerica</name>
    <dbReference type="NCBI Taxonomy" id="150"/>
    <lineage>
        <taxon>Bacteria</taxon>
        <taxon>Pseudomonadati</taxon>
        <taxon>Spirochaetota</taxon>
        <taxon>Spirochaetia</taxon>
        <taxon>Spirochaetales</taxon>
        <taxon>Spirochaetaceae</taxon>
        <taxon>Spirochaeta</taxon>
    </lineage>
</organism>
<feature type="transmembrane region" description="Helical" evidence="1">
    <location>
        <begin position="66"/>
        <end position="82"/>
    </location>
</feature>
<gene>
    <name evidence="2" type="ORF">HNR50_003243</name>
</gene>
<dbReference type="Proteomes" id="UP000587760">
    <property type="component" value="Unassembled WGS sequence"/>
</dbReference>
<dbReference type="EMBL" id="JACHGJ010000007">
    <property type="protein sequence ID" value="MBB6481563.1"/>
    <property type="molecule type" value="Genomic_DNA"/>
</dbReference>
<feature type="transmembrane region" description="Helical" evidence="1">
    <location>
        <begin position="88"/>
        <end position="105"/>
    </location>
</feature>
<keyword evidence="1" id="KW-1133">Transmembrane helix</keyword>
<accession>A0A841RC92</accession>
<evidence type="ECO:0000313" key="3">
    <source>
        <dbReference type="Proteomes" id="UP000587760"/>
    </source>
</evidence>
<name>A0A841RC92_9SPIO</name>
<dbReference type="RefSeq" id="WP_184747804.1">
    <property type="nucleotide sequence ID" value="NZ_JACHGJ010000007.1"/>
</dbReference>
<evidence type="ECO:0000313" key="2">
    <source>
        <dbReference type="EMBL" id="MBB6481563.1"/>
    </source>
</evidence>
<keyword evidence="1" id="KW-0472">Membrane</keyword>
<dbReference type="AlphaFoldDB" id="A0A841RC92"/>
<sequence>MDRFLKISIYVNAGIWFLFALLAISGLNYGIPSDFSSRIIIALLAAGAGGAMILGLYLAEHYSVRWYYLLLLELMLIVFLTLTDEFGWPDAVVLITHIFSLAAVARKVRPQA</sequence>
<feature type="transmembrane region" description="Helical" evidence="1">
    <location>
        <begin position="7"/>
        <end position="27"/>
    </location>
</feature>
<keyword evidence="1" id="KW-0812">Transmembrane</keyword>
<keyword evidence="3" id="KW-1185">Reference proteome</keyword>
<protein>
    <submittedName>
        <fullName evidence="2">Uncharacterized protein</fullName>
    </submittedName>
</protein>
<feature type="transmembrane region" description="Helical" evidence="1">
    <location>
        <begin position="39"/>
        <end position="59"/>
    </location>
</feature>
<comment type="caution">
    <text evidence="2">The sequence shown here is derived from an EMBL/GenBank/DDBJ whole genome shotgun (WGS) entry which is preliminary data.</text>
</comment>
<evidence type="ECO:0000256" key="1">
    <source>
        <dbReference type="SAM" id="Phobius"/>
    </source>
</evidence>
<proteinExistence type="predicted"/>